<sequence length="351" mass="38088">MEKHPPQEPTLVPDATPTPGVSRKVVVRRWVIGIATAGVVGWGLWAVSDFLENLGGGPVRSAADFRKQDIRTREAGRQTIGDLRPGVGRADWMREVGSTSCVDDLGFDGDGVTRKQPGYTWELRYATEAEYRADLDKLRAAWEHRGWKTDDKPPHEPLNSQDRTPRWPGITTTDDHGVTITMGVDEYTGKPGLWTDGGCVRYNTEDRVSGRKHTGAAAGGGPGREGTITYDDGVRVSIGPVESIKPTPEMTGGAAPAAYTYRVPVTVTNRSGAPVELRSHDIGGYEGANPGVERLTSYPSELAGSEPHLVSEGDTTRLEFVYTARTKPSHLELVYAPGGLHASYTWKLSIP</sequence>
<feature type="region of interest" description="Disordered" evidence="1">
    <location>
        <begin position="147"/>
        <end position="177"/>
    </location>
</feature>
<organism evidence="2 3">
    <name type="scientific">Streptomyces triculaminicus</name>
    <dbReference type="NCBI Taxonomy" id="2816232"/>
    <lineage>
        <taxon>Bacteria</taxon>
        <taxon>Bacillati</taxon>
        <taxon>Actinomycetota</taxon>
        <taxon>Actinomycetes</taxon>
        <taxon>Kitasatosporales</taxon>
        <taxon>Streptomycetaceae</taxon>
        <taxon>Streptomyces</taxon>
    </lineage>
</organism>
<evidence type="ECO:0008006" key="4">
    <source>
        <dbReference type="Google" id="ProtNLM"/>
    </source>
</evidence>
<proteinExistence type="predicted"/>
<evidence type="ECO:0000256" key="1">
    <source>
        <dbReference type="SAM" id="MobiDB-lite"/>
    </source>
</evidence>
<gene>
    <name evidence="2" type="ORF">J1792_16235</name>
</gene>
<reference evidence="2" key="1">
    <citation type="submission" date="2021-03" db="EMBL/GenBank/DDBJ databases">
        <title>Streptomyces strains.</title>
        <authorList>
            <person name="Lund M.B."/>
            <person name="Toerring T."/>
        </authorList>
    </citation>
    <scope>NUCLEOTIDE SEQUENCE</scope>
    <source>
        <strain evidence="2">JCM 4242</strain>
    </source>
</reference>
<comment type="caution">
    <text evidence="2">The sequence shown here is derived from an EMBL/GenBank/DDBJ whole genome shotgun (WGS) entry which is preliminary data.</text>
</comment>
<protein>
    <recommendedName>
        <fullName evidence="4">DUF4352 domain-containing protein</fullName>
    </recommendedName>
</protein>
<dbReference type="RefSeq" id="WP_207247559.1">
    <property type="nucleotide sequence ID" value="NZ_JAFMOF010000002.1"/>
</dbReference>
<evidence type="ECO:0000313" key="3">
    <source>
        <dbReference type="Proteomes" id="UP000664781"/>
    </source>
</evidence>
<dbReference type="AlphaFoldDB" id="A0A939JMJ4"/>
<accession>A0A939JMJ4</accession>
<dbReference type="EMBL" id="JAFMOF010000002">
    <property type="protein sequence ID" value="MBO0654266.1"/>
    <property type="molecule type" value="Genomic_DNA"/>
</dbReference>
<name>A0A939JMJ4_9ACTN</name>
<dbReference type="Proteomes" id="UP000664781">
    <property type="component" value="Unassembled WGS sequence"/>
</dbReference>
<evidence type="ECO:0000313" key="2">
    <source>
        <dbReference type="EMBL" id="MBO0654266.1"/>
    </source>
</evidence>
<keyword evidence="3" id="KW-1185">Reference proteome</keyword>
<feature type="region of interest" description="Disordered" evidence="1">
    <location>
        <begin position="211"/>
        <end position="231"/>
    </location>
</feature>